<dbReference type="OrthoDB" id="10496836at2759"/>
<dbReference type="EMBL" id="CACRXK020011084">
    <property type="protein sequence ID" value="CAB4020702.1"/>
    <property type="molecule type" value="Genomic_DNA"/>
</dbReference>
<reference evidence="2" key="1">
    <citation type="submission" date="2020-04" db="EMBL/GenBank/DDBJ databases">
        <authorList>
            <person name="Alioto T."/>
            <person name="Alioto T."/>
            <person name="Gomez Garrido J."/>
        </authorList>
    </citation>
    <scope>NUCLEOTIDE SEQUENCE</scope>
    <source>
        <strain evidence="2">A484AB</strain>
    </source>
</reference>
<evidence type="ECO:0000313" key="2">
    <source>
        <dbReference type="EMBL" id="CAB4020702.1"/>
    </source>
</evidence>
<sequence length="76" mass="9011">MFKTRDGHRYSQLGPKERFLRVVAYRQFTRMIHGKLKDRRIPLPACAYTAIHLTHNNKNGDEFEGYDDLETDDENL</sequence>
<gene>
    <name evidence="2" type="ORF">PACLA_8A041240</name>
</gene>
<dbReference type="Proteomes" id="UP001152795">
    <property type="component" value="Unassembled WGS sequence"/>
</dbReference>
<evidence type="ECO:0000313" key="3">
    <source>
        <dbReference type="Proteomes" id="UP001152795"/>
    </source>
</evidence>
<protein>
    <submittedName>
        <fullName evidence="2">Uncharacterized protein</fullName>
    </submittedName>
</protein>
<feature type="region of interest" description="Disordered" evidence="1">
    <location>
        <begin position="57"/>
        <end position="76"/>
    </location>
</feature>
<keyword evidence="3" id="KW-1185">Reference proteome</keyword>
<organism evidence="2 3">
    <name type="scientific">Paramuricea clavata</name>
    <name type="common">Red gorgonian</name>
    <name type="synonym">Violescent sea-whip</name>
    <dbReference type="NCBI Taxonomy" id="317549"/>
    <lineage>
        <taxon>Eukaryota</taxon>
        <taxon>Metazoa</taxon>
        <taxon>Cnidaria</taxon>
        <taxon>Anthozoa</taxon>
        <taxon>Octocorallia</taxon>
        <taxon>Malacalcyonacea</taxon>
        <taxon>Plexauridae</taxon>
        <taxon>Paramuricea</taxon>
    </lineage>
</organism>
<dbReference type="AlphaFoldDB" id="A0A7D9F1E2"/>
<proteinExistence type="predicted"/>
<accession>A0A7D9F1E2</accession>
<comment type="caution">
    <text evidence="2">The sequence shown here is derived from an EMBL/GenBank/DDBJ whole genome shotgun (WGS) entry which is preliminary data.</text>
</comment>
<evidence type="ECO:0000256" key="1">
    <source>
        <dbReference type="SAM" id="MobiDB-lite"/>
    </source>
</evidence>
<name>A0A7D9F1E2_PARCT</name>
<feature type="compositionally biased region" description="Acidic residues" evidence="1">
    <location>
        <begin position="62"/>
        <end position="76"/>
    </location>
</feature>